<dbReference type="GO" id="GO:0008146">
    <property type="term" value="F:sulfotransferase activity"/>
    <property type="evidence" value="ECO:0007669"/>
    <property type="project" value="InterPro"/>
</dbReference>
<evidence type="ECO:0000256" key="1">
    <source>
        <dbReference type="ARBA" id="ARBA00004323"/>
    </source>
</evidence>
<organism evidence="12">
    <name type="scientific">Petromyzon marinus</name>
    <name type="common">Sea lamprey</name>
    <dbReference type="NCBI Taxonomy" id="7757"/>
    <lineage>
        <taxon>Eukaryota</taxon>
        <taxon>Metazoa</taxon>
        <taxon>Chordata</taxon>
        <taxon>Craniata</taxon>
        <taxon>Vertebrata</taxon>
        <taxon>Cyclostomata</taxon>
        <taxon>Hyperoartia</taxon>
        <taxon>Petromyzontiformes</taxon>
        <taxon>Petromyzontidae</taxon>
        <taxon>Petromyzon</taxon>
    </lineage>
</organism>
<dbReference type="Gene3D" id="3.40.50.300">
    <property type="entry name" value="P-loop containing nucleotide triphosphate hydrolases"/>
    <property type="match status" value="1"/>
</dbReference>
<sequence length="292" mass="33937">LVTESLTKSSALTPRIKEQRITQEERFATLFRVCRQLKKSHNKSTPLPPVNLRLDVLTRLYVSDRYSLVYCEVPKAGCTNWKRVLLAMAGNANLSRVLSQNDVHVIKNYTRLSQFDAAGQRSRLDGYTVMMFVREPMERLVSAYRDKFVHKNEHYQKLYGRTIMKHYRKNSTNAQLAKGDYVTFPELVRFILDPKRPLWQDIHWLPAHHLCQPCLLRYDFLGKVETVRHDAAALLARVRAPGSLAYTQPPSGRSSATVTDQYLAQLSPETRQKIYEFYFEDYMLFGYPLPSE</sequence>
<dbReference type="PANTHER" id="PTHR12137">
    <property type="entry name" value="CARBOHYDRATE SULFOTRANSFERASE"/>
    <property type="match status" value="1"/>
</dbReference>
<dbReference type="GO" id="GO:0000139">
    <property type="term" value="C:Golgi membrane"/>
    <property type="evidence" value="ECO:0007669"/>
    <property type="project" value="UniProtKB-SubCell"/>
</dbReference>
<evidence type="ECO:0000256" key="7">
    <source>
        <dbReference type="ARBA" id="ARBA00023034"/>
    </source>
</evidence>
<comment type="subcellular location">
    <subcellularLocation>
        <location evidence="1 11">Golgi apparatus membrane</location>
        <topology evidence="1 11">Single-pass type II membrane protein</topology>
    </subcellularLocation>
</comment>
<keyword evidence="3 11" id="KW-0808">Transferase</keyword>
<evidence type="ECO:0000256" key="5">
    <source>
        <dbReference type="ARBA" id="ARBA00022968"/>
    </source>
</evidence>
<evidence type="ECO:0000256" key="3">
    <source>
        <dbReference type="ARBA" id="ARBA00022679"/>
    </source>
</evidence>
<name>S4RD67_PETMA</name>
<dbReference type="InterPro" id="IPR005331">
    <property type="entry name" value="Sulfotransferase"/>
</dbReference>
<evidence type="ECO:0000256" key="6">
    <source>
        <dbReference type="ARBA" id="ARBA00022989"/>
    </source>
</evidence>
<keyword evidence="4" id="KW-0812">Transmembrane</keyword>
<evidence type="ECO:0000313" key="12">
    <source>
        <dbReference type="Ensembl" id="ENSPMAP00000003149.1"/>
    </source>
</evidence>
<reference evidence="12" key="2">
    <citation type="submission" date="2025-09" db="UniProtKB">
        <authorList>
            <consortium name="Ensembl"/>
        </authorList>
    </citation>
    <scope>IDENTIFICATION</scope>
</reference>
<keyword evidence="10 11" id="KW-0119">Carbohydrate metabolism</keyword>
<keyword evidence="8" id="KW-0472">Membrane</keyword>
<keyword evidence="6" id="KW-1133">Transmembrane helix</keyword>
<evidence type="ECO:0000256" key="9">
    <source>
        <dbReference type="ARBA" id="ARBA00023180"/>
    </source>
</evidence>
<comment type="similarity">
    <text evidence="2 11">Belongs to the sulfotransferase 2 family.</text>
</comment>
<dbReference type="InterPro" id="IPR018011">
    <property type="entry name" value="Carb_sulfotrans_8-10"/>
</dbReference>
<dbReference type="Ensembl" id="ENSPMAT00000003164.1">
    <property type="protein sequence ID" value="ENSPMAP00000003149.1"/>
    <property type="gene ID" value="ENSPMAG00000002891.1"/>
</dbReference>
<evidence type="ECO:0000256" key="2">
    <source>
        <dbReference type="ARBA" id="ARBA00006339"/>
    </source>
</evidence>
<protein>
    <recommendedName>
        <fullName evidence="11">Carbohydrate sulfotransferase</fullName>
        <ecNumber evidence="11">2.8.2.-</ecNumber>
    </recommendedName>
</protein>
<evidence type="ECO:0000256" key="8">
    <source>
        <dbReference type="ARBA" id="ARBA00023136"/>
    </source>
</evidence>
<dbReference type="STRING" id="7757.ENSPMAP00000003149"/>
<dbReference type="Pfam" id="PF03567">
    <property type="entry name" value="Sulfotransfer_2"/>
    <property type="match status" value="1"/>
</dbReference>
<dbReference type="AlphaFoldDB" id="S4RD67"/>
<proteinExistence type="inferred from homology"/>
<accession>S4RD67</accession>
<keyword evidence="5 11" id="KW-0735">Signal-anchor</keyword>
<dbReference type="GeneTree" id="ENSGT00940000164429"/>
<keyword evidence="9 11" id="KW-0325">Glycoprotein</keyword>
<dbReference type="HOGENOM" id="CLU_043398_0_1_1"/>
<evidence type="ECO:0000256" key="4">
    <source>
        <dbReference type="ARBA" id="ARBA00022692"/>
    </source>
</evidence>
<dbReference type="GO" id="GO:0030166">
    <property type="term" value="P:proteoglycan biosynthetic process"/>
    <property type="evidence" value="ECO:0007669"/>
    <property type="project" value="TreeGrafter"/>
</dbReference>
<dbReference type="OMA" id="QLCANDI"/>
<dbReference type="PANTHER" id="PTHR12137:SF15">
    <property type="entry name" value="CARBOHYDRATE SULFOTRANSFERASE"/>
    <property type="match status" value="1"/>
</dbReference>
<evidence type="ECO:0000256" key="11">
    <source>
        <dbReference type="RuleBase" id="RU364020"/>
    </source>
</evidence>
<evidence type="ECO:0000256" key="10">
    <source>
        <dbReference type="ARBA" id="ARBA00023277"/>
    </source>
</evidence>
<keyword evidence="7 11" id="KW-0333">Golgi apparatus</keyword>
<reference evidence="12" key="1">
    <citation type="submission" date="2025-08" db="UniProtKB">
        <authorList>
            <consortium name="Ensembl"/>
        </authorList>
    </citation>
    <scope>IDENTIFICATION</scope>
</reference>
<dbReference type="InterPro" id="IPR027417">
    <property type="entry name" value="P-loop_NTPase"/>
</dbReference>
<dbReference type="GO" id="GO:0016051">
    <property type="term" value="P:carbohydrate biosynthetic process"/>
    <property type="evidence" value="ECO:0007669"/>
    <property type="project" value="InterPro"/>
</dbReference>
<dbReference type="EC" id="2.8.2.-" evidence="11"/>